<gene>
    <name evidence="2" type="ORF">DKX38_015782</name>
</gene>
<evidence type="ECO:0000313" key="3">
    <source>
        <dbReference type="Proteomes" id="UP000326939"/>
    </source>
</evidence>
<sequence length="66" mass="7645">MDHMGWYVLGGVTFPFCCRVIVHRKRNFVGISGDHHMYTMADDFVPAMFYVPPENYHNLLPVSTIL</sequence>
<dbReference type="AlphaFoldDB" id="A0A5N5L670"/>
<keyword evidence="3" id="KW-1185">Reference proteome</keyword>
<evidence type="ECO:0000256" key="1">
    <source>
        <dbReference type="SAM" id="Phobius"/>
    </source>
</evidence>
<proteinExistence type="predicted"/>
<dbReference type="Proteomes" id="UP000326939">
    <property type="component" value="Chromosome 10"/>
</dbReference>
<keyword evidence="1" id="KW-0472">Membrane</keyword>
<keyword evidence="1" id="KW-0812">Transmembrane</keyword>
<name>A0A5N5L670_9ROSI</name>
<protein>
    <submittedName>
        <fullName evidence="2">Uncharacterized protein</fullName>
    </submittedName>
</protein>
<accession>A0A5N5L670</accession>
<dbReference type="EMBL" id="VDCV01000010">
    <property type="protein sequence ID" value="KAB5538249.1"/>
    <property type="molecule type" value="Genomic_DNA"/>
</dbReference>
<organism evidence="2 3">
    <name type="scientific">Salix brachista</name>
    <dbReference type="NCBI Taxonomy" id="2182728"/>
    <lineage>
        <taxon>Eukaryota</taxon>
        <taxon>Viridiplantae</taxon>
        <taxon>Streptophyta</taxon>
        <taxon>Embryophyta</taxon>
        <taxon>Tracheophyta</taxon>
        <taxon>Spermatophyta</taxon>
        <taxon>Magnoliopsida</taxon>
        <taxon>eudicotyledons</taxon>
        <taxon>Gunneridae</taxon>
        <taxon>Pentapetalae</taxon>
        <taxon>rosids</taxon>
        <taxon>fabids</taxon>
        <taxon>Malpighiales</taxon>
        <taxon>Salicaceae</taxon>
        <taxon>Saliceae</taxon>
        <taxon>Salix</taxon>
    </lineage>
</organism>
<keyword evidence="1" id="KW-1133">Transmembrane helix</keyword>
<feature type="transmembrane region" description="Helical" evidence="1">
    <location>
        <begin position="6"/>
        <end position="22"/>
    </location>
</feature>
<evidence type="ECO:0000313" key="2">
    <source>
        <dbReference type="EMBL" id="KAB5538249.1"/>
    </source>
</evidence>
<reference evidence="3" key="1">
    <citation type="journal article" date="2019" name="Gigascience">
        <title>De novo genome assembly of the endangered Acer yangbiense, a plant species with extremely small populations endemic to Yunnan Province, China.</title>
        <authorList>
            <person name="Yang J."/>
            <person name="Wariss H.M."/>
            <person name="Tao L."/>
            <person name="Zhang R."/>
            <person name="Yun Q."/>
            <person name="Hollingsworth P."/>
            <person name="Dao Z."/>
            <person name="Luo G."/>
            <person name="Guo H."/>
            <person name="Ma Y."/>
            <person name="Sun W."/>
        </authorList>
    </citation>
    <scope>NUCLEOTIDE SEQUENCE [LARGE SCALE GENOMIC DNA]</scope>
    <source>
        <strain evidence="3">cv. br00</strain>
    </source>
</reference>
<comment type="caution">
    <text evidence="2">The sequence shown here is derived from an EMBL/GenBank/DDBJ whole genome shotgun (WGS) entry which is preliminary data.</text>
</comment>